<gene>
    <name evidence="2" type="ORF">ABL78_6432</name>
</gene>
<proteinExistence type="predicted"/>
<organism evidence="2 3">
    <name type="scientific">Leptomonas seymouri</name>
    <dbReference type="NCBI Taxonomy" id="5684"/>
    <lineage>
        <taxon>Eukaryota</taxon>
        <taxon>Discoba</taxon>
        <taxon>Euglenozoa</taxon>
        <taxon>Kinetoplastea</taxon>
        <taxon>Metakinetoplastina</taxon>
        <taxon>Trypanosomatida</taxon>
        <taxon>Trypanosomatidae</taxon>
        <taxon>Leishmaniinae</taxon>
        <taxon>Leptomonas</taxon>
    </lineage>
</organism>
<dbReference type="Proteomes" id="UP000038009">
    <property type="component" value="Unassembled WGS sequence"/>
</dbReference>
<feature type="compositionally biased region" description="Low complexity" evidence="1">
    <location>
        <begin position="1"/>
        <end position="13"/>
    </location>
</feature>
<protein>
    <submittedName>
        <fullName evidence="2">Uncharacterized protein</fullName>
    </submittedName>
</protein>
<name>A0A0N1PBU5_LEPSE</name>
<accession>A0A0N1PBU5</accession>
<feature type="compositionally biased region" description="Basic and acidic residues" evidence="1">
    <location>
        <begin position="15"/>
        <end position="24"/>
    </location>
</feature>
<reference evidence="2 3" key="1">
    <citation type="journal article" date="2015" name="PLoS Pathog.">
        <title>Leptomonas seymouri: Adaptations to the Dixenous Life Cycle Analyzed by Genome Sequencing, Transcriptome Profiling and Co-infection with Leishmania donovani.</title>
        <authorList>
            <person name="Kraeva N."/>
            <person name="Butenko A."/>
            <person name="Hlavacova J."/>
            <person name="Kostygov A."/>
            <person name="Myskova J."/>
            <person name="Grybchuk D."/>
            <person name="Lestinova T."/>
            <person name="Votypka J."/>
            <person name="Volf P."/>
            <person name="Opperdoes F."/>
            <person name="Flegontov P."/>
            <person name="Lukes J."/>
            <person name="Yurchenko V."/>
        </authorList>
    </citation>
    <scope>NUCLEOTIDE SEQUENCE [LARGE SCALE GENOMIC DNA]</scope>
    <source>
        <strain evidence="2 3">ATCC 30220</strain>
    </source>
</reference>
<keyword evidence="3" id="KW-1185">Reference proteome</keyword>
<sequence length="326" mass="34493">MGGESSKQSGSSEATHNRERERKRSGLSSVLAGVGRCSISKSTRSYNSCVPPGSIPEHIPSAPVKCTPVPILQTATLGTAFTWIPDTEAALIMEWNRERQAAAAASTRGPRQRPNWEVNVGGWRDQSAGDPTDHSFPTQNRISDRSPTPATGDQAGCGATSSAASVGNLIPLNCDCTPVLTGRSTGLIFSCPTTWTQLALQGSASFPPQSSPTPSNPKAPADGSDELKKPGSGDSPDSPVVISELPVGIDYYYALQARWTTPESCSMPPATEEEDLNDSIILEAVADPDGSVLSPPVPLGYMIDLFVPQWRAEGLFDQAELGNQTR</sequence>
<feature type="region of interest" description="Disordered" evidence="1">
    <location>
        <begin position="103"/>
        <end position="160"/>
    </location>
</feature>
<evidence type="ECO:0000313" key="3">
    <source>
        <dbReference type="Proteomes" id="UP000038009"/>
    </source>
</evidence>
<feature type="region of interest" description="Disordered" evidence="1">
    <location>
        <begin position="1"/>
        <end position="29"/>
    </location>
</feature>
<dbReference type="EMBL" id="LJSK01000252">
    <property type="protein sequence ID" value="KPI84522.1"/>
    <property type="molecule type" value="Genomic_DNA"/>
</dbReference>
<evidence type="ECO:0000256" key="1">
    <source>
        <dbReference type="SAM" id="MobiDB-lite"/>
    </source>
</evidence>
<dbReference type="OMA" id="TWILDTE"/>
<dbReference type="AlphaFoldDB" id="A0A0N1PBU5"/>
<feature type="compositionally biased region" description="Polar residues" evidence="1">
    <location>
        <begin position="135"/>
        <end position="151"/>
    </location>
</feature>
<feature type="region of interest" description="Disordered" evidence="1">
    <location>
        <begin position="202"/>
        <end position="240"/>
    </location>
</feature>
<evidence type="ECO:0000313" key="2">
    <source>
        <dbReference type="EMBL" id="KPI84522.1"/>
    </source>
</evidence>
<dbReference type="OrthoDB" id="238558at2759"/>
<dbReference type="VEuPathDB" id="TriTrypDB:Lsey_0252_0110"/>
<comment type="caution">
    <text evidence="2">The sequence shown here is derived from an EMBL/GenBank/DDBJ whole genome shotgun (WGS) entry which is preliminary data.</text>
</comment>